<dbReference type="PANTHER" id="PTHR13812:SF19">
    <property type="entry name" value="KETIMINE REDUCTASE MU-CRYSTALLIN"/>
    <property type="match status" value="1"/>
</dbReference>
<dbReference type="SUPFAM" id="SSF51735">
    <property type="entry name" value="NAD(P)-binding Rossmann-fold domains"/>
    <property type="match status" value="1"/>
</dbReference>
<dbReference type="OrthoDB" id="9792005at2"/>
<dbReference type="AlphaFoldDB" id="A0A559IX16"/>
<name>A0A559IX16_9BACL</name>
<dbReference type="NCBIfam" id="TIGR03944">
    <property type="entry name" value="dehyd_SbnB_fam"/>
    <property type="match status" value="1"/>
</dbReference>
<accession>A0A559IX16</accession>
<gene>
    <name evidence="1" type="primary">sbnB</name>
    <name evidence="1" type="ORF">FPZ44_03340</name>
</gene>
<dbReference type="GO" id="GO:0019290">
    <property type="term" value="P:siderophore biosynthetic process"/>
    <property type="evidence" value="ECO:0007669"/>
    <property type="project" value="InterPro"/>
</dbReference>
<dbReference type="GO" id="GO:0016639">
    <property type="term" value="F:oxidoreductase activity, acting on the CH-NH2 group of donors, NAD or NADP as acceptor"/>
    <property type="evidence" value="ECO:0007669"/>
    <property type="project" value="InterPro"/>
</dbReference>
<dbReference type="RefSeq" id="WP_144987375.1">
    <property type="nucleotide sequence ID" value="NZ_VNJK01000001.1"/>
</dbReference>
<dbReference type="InterPro" id="IPR003462">
    <property type="entry name" value="ODC_Mu_crystall"/>
</dbReference>
<dbReference type="Gene3D" id="3.30.1780.10">
    <property type="entry name" value="ornithine cyclodeaminase, domain 1"/>
    <property type="match status" value="1"/>
</dbReference>
<sequence>MSSVAIEQGQMVLLTGDEIVDILQGHEQETIKLVQAAYQTHSLGDSELPHSTFLRFPRQERDRIIALTAYLGGDFNVAGLKWIASFPNNIQQGLERASATLILNAMENGRPKAIMESSVISAQRTAAGAALAADRLWANKPLHKVGMIGCGLINYETFRFLLSVRPEVHTLYVYDVDSARAEQYKRKCQEYAGNIEIVLKPDMESILADADVISLATTAVQPHIHDLSMCSPDSVILHTSLRDISAEAILTVDNIVDDIDHCCRAQTSVHLAEQHSGNRAFIRCTIGDILLGNARPREQGKPVVYSAFGLGILDIALGEYVYKRALEQQAGIQIGSFFPTNWLERGGKL</sequence>
<dbReference type="Gene3D" id="3.40.50.720">
    <property type="entry name" value="NAD(P)-binding Rossmann-like Domain"/>
    <property type="match status" value="1"/>
</dbReference>
<keyword evidence="2" id="KW-1185">Reference proteome</keyword>
<reference evidence="1 2" key="1">
    <citation type="submission" date="2019-07" db="EMBL/GenBank/DDBJ databases">
        <authorList>
            <person name="Kim J."/>
        </authorList>
    </citation>
    <scope>NUCLEOTIDE SEQUENCE [LARGE SCALE GENOMIC DNA]</scope>
    <source>
        <strain evidence="1 2">N4</strain>
    </source>
</reference>
<dbReference type="EMBL" id="VNJK01000001">
    <property type="protein sequence ID" value="TVX92172.1"/>
    <property type="molecule type" value="Genomic_DNA"/>
</dbReference>
<proteinExistence type="predicted"/>
<dbReference type="Proteomes" id="UP000318102">
    <property type="component" value="Unassembled WGS sequence"/>
</dbReference>
<dbReference type="InterPro" id="IPR023401">
    <property type="entry name" value="ODC_N"/>
</dbReference>
<comment type="caution">
    <text evidence="1">The sequence shown here is derived from an EMBL/GenBank/DDBJ whole genome shotgun (WGS) entry which is preliminary data.</text>
</comment>
<dbReference type="PIRSF" id="PIRSF001439">
    <property type="entry name" value="CryM"/>
    <property type="match status" value="1"/>
</dbReference>
<organism evidence="1 2">
    <name type="scientific">Paenibacillus agilis</name>
    <dbReference type="NCBI Taxonomy" id="3020863"/>
    <lineage>
        <taxon>Bacteria</taxon>
        <taxon>Bacillati</taxon>
        <taxon>Bacillota</taxon>
        <taxon>Bacilli</taxon>
        <taxon>Bacillales</taxon>
        <taxon>Paenibacillaceae</taxon>
        <taxon>Paenibacillus</taxon>
    </lineage>
</organism>
<dbReference type="PANTHER" id="PTHR13812">
    <property type="entry name" value="KETIMINE REDUCTASE MU-CRYSTALLIN"/>
    <property type="match status" value="1"/>
</dbReference>
<dbReference type="GO" id="GO:0005737">
    <property type="term" value="C:cytoplasm"/>
    <property type="evidence" value="ECO:0007669"/>
    <property type="project" value="TreeGrafter"/>
</dbReference>
<dbReference type="InterPro" id="IPR036291">
    <property type="entry name" value="NAD(P)-bd_dom_sf"/>
</dbReference>
<protein>
    <submittedName>
        <fullName evidence="1">2,3-diaminopropionate biosynthesis protein SbnB</fullName>
    </submittedName>
</protein>
<dbReference type="InterPro" id="IPR023866">
    <property type="entry name" value="SbnB"/>
</dbReference>
<dbReference type="Pfam" id="PF02423">
    <property type="entry name" value="OCD_Mu_crystall"/>
    <property type="match status" value="1"/>
</dbReference>
<evidence type="ECO:0000313" key="2">
    <source>
        <dbReference type="Proteomes" id="UP000318102"/>
    </source>
</evidence>
<evidence type="ECO:0000313" key="1">
    <source>
        <dbReference type="EMBL" id="TVX92172.1"/>
    </source>
</evidence>